<proteinExistence type="predicted"/>
<name>A0A0B5AP33_9BACL</name>
<evidence type="ECO:0000313" key="2">
    <source>
        <dbReference type="Proteomes" id="UP000031449"/>
    </source>
</evidence>
<evidence type="ECO:0000313" key="1">
    <source>
        <dbReference type="EMBL" id="AJD92030.1"/>
    </source>
</evidence>
<accession>A0A0B5AP33</accession>
<sequence>MTLQELVLILRESGYPVAYSHFTGAAPSIPFICYVDAFSSNFKADNVVWKRGRNIQIELYTNKKDLQAESTLEGLLNANELPFEDTEVYIEEEKLFQKIYEVRLN</sequence>
<protein>
    <recommendedName>
        <fullName evidence="3">Prophage pi2 protein 38</fullName>
    </recommendedName>
</protein>
<gene>
    <name evidence="1" type="ORF">JMA_27130</name>
</gene>
<dbReference type="EMBL" id="CP009416">
    <property type="protein sequence ID" value="AJD92030.1"/>
    <property type="molecule type" value="Genomic_DNA"/>
</dbReference>
<dbReference type="HOGENOM" id="CLU_171585_0_0_9"/>
<organism evidence="1 2">
    <name type="scientific">Jeotgalibacillus malaysiensis</name>
    <dbReference type="NCBI Taxonomy" id="1508404"/>
    <lineage>
        <taxon>Bacteria</taxon>
        <taxon>Bacillati</taxon>
        <taxon>Bacillota</taxon>
        <taxon>Bacilli</taxon>
        <taxon>Bacillales</taxon>
        <taxon>Caryophanaceae</taxon>
        <taxon>Jeotgalibacillus</taxon>
    </lineage>
</organism>
<reference evidence="1 2" key="1">
    <citation type="submission" date="2014-08" db="EMBL/GenBank/DDBJ databases">
        <title>Complete genome of a marine bacteria Jeotgalibacillus malaysiensis.</title>
        <authorList>
            <person name="Yaakop A.S."/>
            <person name="Chan K.-G."/>
            <person name="Goh K.M."/>
        </authorList>
    </citation>
    <scope>NUCLEOTIDE SEQUENCE [LARGE SCALE GENOMIC DNA]</scope>
    <source>
        <strain evidence="1 2">D5</strain>
    </source>
</reference>
<dbReference type="AlphaFoldDB" id="A0A0B5AP33"/>
<dbReference type="Proteomes" id="UP000031449">
    <property type="component" value="Chromosome"/>
</dbReference>
<dbReference type="BioCyc" id="JESP1508404:G14D9-11993-MONOMER"/>
<dbReference type="STRING" id="1508404.JMA_27130"/>
<dbReference type="OrthoDB" id="2061576at2"/>
<dbReference type="KEGG" id="jeo:JMA_27130"/>
<evidence type="ECO:0008006" key="3">
    <source>
        <dbReference type="Google" id="ProtNLM"/>
    </source>
</evidence>
<keyword evidence="2" id="KW-1185">Reference proteome</keyword>